<keyword evidence="6" id="KW-0223">Dioxygenase</keyword>
<evidence type="ECO:0000256" key="2">
    <source>
        <dbReference type="ARBA" id="ARBA00001962"/>
    </source>
</evidence>
<dbReference type="GeneID" id="9624327"/>
<keyword evidence="8" id="KW-0408">Iron</keyword>
<feature type="region of interest" description="Disordered" evidence="9">
    <location>
        <begin position="429"/>
        <end position="489"/>
    </location>
</feature>
<dbReference type="InterPro" id="IPR044862">
    <property type="entry name" value="Pro_4_hyd_alph_FE2OG_OXY"/>
</dbReference>
<reference evidence="11 12" key="1">
    <citation type="journal article" date="2010" name="Science">
        <title>Genomic analysis of organismal complexity in the multicellular green alga Volvox carteri.</title>
        <authorList>
            <person name="Prochnik S.E."/>
            <person name="Umen J."/>
            <person name="Nedelcu A.M."/>
            <person name="Hallmann A."/>
            <person name="Miller S.M."/>
            <person name="Nishii I."/>
            <person name="Ferris P."/>
            <person name="Kuo A."/>
            <person name="Mitros T."/>
            <person name="Fritz-Laylin L.K."/>
            <person name="Hellsten U."/>
            <person name="Chapman J."/>
            <person name="Simakov O."/>
            <person name="Rensing S.A."/>
            <person name="Terry A."/>
            <person name="Pangilinan J."/>
            <person name="Kapitonov V."/>
            <person name="Jurka J."/>
            <person name="Salamov A."/>
            <person name="Shapiro H."/>
            <person name="Schmutz J."/>
            <person name="Grimwood J."/>
            <person name="Lindquist E."/>
            <person name="Lucas S."/>
            <person name="Grigoriev I.V."/>
            <person name="Schmitt R."/>
            <person name="Kirk D."/>
            <person name="Rokhsar D.S."/>
        </authorList>
    </citation>
    <scope>NUCLEOTIDE SEQUENCE [LARGE SCALE GENOMIC DNA]</scope>
    <source>
        <strain evidence="12">f. Nagariensis / Eve</strain>
    </source>
</reference>
<evidence type="ECO:0000256" key="9">
    <source>
        <dbReference type="SAM" id="MobiDB-lite"/>
    </source>
</evidence>
<protein>
    <recommendedName>
        <fullName evidence="3">procollagen-proline 3-dioxygenase</fullName>
        <ecNumber evidence="3">1.14.11.7</ecNumber>
    </recommendedName>
</protein>
<dbReference type="PANTHER" id="PTHR14049:SF9">
    <property type="entry name" value="PROCOLLAGEN-PROLINE 3-DIOXYGENASE"/>
    <property type="match status" value="1"/>
</dbReference>
<dbReference type="EMBL" id="GL378330">
    <property type="protein sequence ID" value="EFJ50596.1"/>
    <property type="molecule type" value="Genomic_DNA"/>
</dbReference>
<feature type="compositionally biased region" description="Gly residues" evidence="9">
    <location>
        <begin position="446"/>
        <end position="478"/>
    </location>
</feature>
<sequence>MTAGSYAAKGHCRKRQRADPETTPGPPTVDETDLEEKSDPGTSVSPEGIAGDTAGSAEAGHPHPRLANLPSVRTVIDGVLSPELCRELIFVFRSSSTVGYRPHVCSATIHDVAATAPWLLPPLVRARHAVLSAVEAAFGLSLELAVEFTGLIGWSSGAALGWHHDANREYLARRHVSAVLYLNNQGQDFDTGDFRFQDGPEPLRIAPRAGRLVAYTADRRNVHCVEEVSRGERCTLNCWFSLEPQAAEDPQVVAVEMEVEVMREQGGKTGREMNPKRRLCARELHVWCSTGREYQVLQQLCRNHPQLLLPRQPRNRPLPPPPGSESPPPPPSPAIATTAAASNDAPPVPLSVRVLGGTSAGPLHDLLPLGSQGADPANPAIPSGPAPFGPGAADAFVSGGALAVLPECWWLRYLGRGLPTTMYQQLRDGGVEGGEKRRKTVAAGGEAAGGGAGGDAGGGGTALSGGGWEGGGEGGGGRRNADFAESTVYGGGGGRGDGYGDLRRERLRHLGLHVLMAPRRGFERGEQLLGEKRTEEKGAEQVEWRLGNDSGRGVAPPLLLWFPSLTAALLAAQFAWFRTGAVRFRSAKQLQTALQGLPEYAEQRMEDLRGGLPTWLDLGSMLSDG</sequence>
<dbReference type="eggNOG" id="KOG4459">
    <property type="taxonomic scope" value="Eukaryota"/>
</dbReference>
<dbReference type="RefSeq" id="XP_002948189.1">
    <property type="nucleotide sequence ID" value="XM_002948143.1"/>
</dbReference>
<evidence type="ECO:0000256" key="1">
    <source>
        <dbReference type="ARBA" id="ARBA00001961"/>
    </source>
</evidence>
<dbReference type="Pfam" id="PF13640">
    <property type="entry name" value="2OG-FeII_Oxy_3"/>
    <property type="match status" value="1"/>
</dbReference>
<keyword evidence="7" id="KW-0560">Oxidoreductase</keyword>
<feature type="compositionally biased region" description="Pro residues" evidence="9">
    <location>
        <begin position="316"/>
        <end position="333"/>
    </location>
</feature>
<keyword evidence="12" id="KW-1185">Reference proteome</keyword>
<dbReference type="KEGG" id="vcn:VOLCADRAFT_88567"/>
<comment type="cofactor">
    <cofactor evidence="2">
        <name>Fe cation</name>
        <dbReference type="ChEBI" id="CHEBI:24875"/>
    </cofactor>
</comment>
<evidence type="ECO:0000313" key="12">
    <source>
        <dbReference type="Proteomes" id="UP000001058"/>
    </source>
</evidence>
<dbReference type="GO" id="GO:0019797">
    <property type="term" value="F:procollagen-proline 3-dioxygenase activity"/>
    <property type="evidence" value="ECO:0007669"/>
    <property type="project" value="UniProtKB-EC"/>
</dbReference>
<dbReference type="PROSITE" id="PS51471">
    <property type="entry name" value="FE2OG_OXY"/>
    <property type="match status" value="1"/>
</dbReference>
<evidence type="ECO:0000256" key="3">
    <source>
        <dbReference type="ARBA" id="ARBA00012262"/>
    </source>
</evidence>
<evidence type="ECO:0000313" key="11">
    <source>
        <dbReference type="EMBL" id="EFJ50596.1"/>
    </source>
</evidence>
<organism evidence="12">
    <name type="scientific">Volvox carteri f. nagariensis</name>
    <dbReference type="NCBI Taxonomy" id="3068"/>
    <lineage>
        <taxon>Eukaryota</taxon>
        <taxon>Viridiplantae</taxon>
        <taxon>Chlorophyta</taxon>
        <taxon>core chlorophytes</taxon>
        <taxon>Chlorophyceae</taxon>
        <taxon>CS clade</taxon>
        <taxon>Chlamydomonadales</taxon>
        <taxon>Volvocaceae</taxon>
        <taxon>Volvox</taxon>
    </lineage>
</organism>
<evidence type="ECO:0000256" key="4">
    <source>
        <dbReference type="ARBA" id="ARBA00022723"/>
    </source>
</evidence>
<dbReference type="PANTHER" id="PTHR14049">
    <property type="entry name" value="LEPRECAN 1"/>
    <property type="match status" value="1"/>
</dbReference>
<keyword evidence="5" id="KW-0677">Repeat</keyword>
<feature type="compositionally biased region" description="Low complexity" evidence="9">
    <location>
        <begin position="334"/>
        <end position="345"/>
    </location>
</feature>
<evidence type="ECO:0000256" key="8">
    <source>
        <dbReference type="ARBA" id="ARBA00023004"/>
    </source>
</evidence>
<dbReference type="STRING" id="3068.D8TPC4"/>
<dbReference type="InterPro" id="IPR006620">
    <property type="entry name" value="Pro_4_hyd_alph"/>
</dbReference>
<evidence type="ECO:0000256" key="5">
    <source>
        <dbReference type="ARBA" id="ARBA00022737"/>
    </source>
</evidence>
<gene>
    <name evidence="11" type="ORF">VOLCADRAFT_88567</name>
</gene>
<dbReference type="SMART" id="SM00702">
    <property type="entry name" value="P4Hc"/>
    <property type="match status" value="1"/>
</dbReference>
<feature type="region of interest" description="Disordered" evidence="9">
    <location>
        <begin position="307"/>
        <end position="353"/>
    </location>
</feature>
<dbReference type="AlphaFoldDB" id="D8TPC4"/>
<comment type="cofactor">
    <cofactor evidence="1">
        <name>L-ascorbate</name>
        <dbReference type="ChEBI" id="CHEBI:38290"/>
    </cofactor>
</comment>
<dbReference type="InterPro" id="IPR039575">
    <property type="entry name" value="P3H"/>
</dbReference>
<proteinExistence type="predicted"/>
<dbReference type="InterPro" id="IPR005123">
    <property type="entry name" value="Oxoglu/Fe-dep_dioxygenase_dom"/>
</dbReference>
<dbReference type="GO" id="GO:0032963">
    <property type="term" value="P:collagen metabolic process"/>
    <property type="evidence" value="ECO:0007669"/>
    <property type="project" value="InterPro"/>
</dbReference>
<dbReference type="Gene3D" id="2.60.120.620">
    <property type="entry name" value="q2cbj1_9rhob like domain"/>
    <property type="match status" value="1"/>
</dbReference>
<accession>D8TPC4</accession>
<feature type="region of interest" description="Disordered" evidence="9">
    <location>
        <begin position="1"/>
        <end position="67"/>
    </location>
</feature>
<dbReference type="GO" id="GO:0005506">
    <property type="term" value="F:iron ion binding"/>
    <property type="evidence" value="ECO:0007669"/>
    <property type="project" value="InterPro"/>
</dbReference>
<feature type="domain" description="Fe2OG dioxygenase" evidence="10">
    <location>
        <begin position="133"/>
        <end position="242"/>
    </location>
</feature>
<keyword evidence="4" id="KW-0479">Metal-binding</keyword>
<dbReference type="InParanoid" id="D8TPC4"/>
<dbReference type="OrthoDB" id="427071at2759"/>
<dbReference type="Proteomes" id="UP000001058">
    <property type="component" value="Unassembled WGS sequence"/>
</dbReference>
<name>D8TPC4_VOLCA</name>
<evidence type="ECO:0000256" key="6">
    <source>
        <dbReference type="ARBA" id="ARBA00022964"/>
    </source>
</evidence>
<evidence type="ECO:0000259" key="10">
    <source>
        <dbReference type="PROSITE" id="PS51471"/>
    </source>
</evidence>
<dbReference type="EC" id="1.14.11.7" evidence="3"/>
<evidence type="ECO:0000256" key="7">
    <source>
        <dbReference type="ARBA" id="ARBA00023002"/>
    </source>
</evidence>
<dbReference type="GO" id="GO:0031418">
    <property type="term" value="F:L-ascorbic acid binding"/>
    <property type="evidence" value="ECO:0007669"/>
    <property type="project" value="InterPro"/>
</dbReference>